<proteinExistence type="predicted"/>
<comment type="caution">
    <text evidence="1">The sequence shown here is derived from an EMBL/GenBank/DDBJ whole genome shotgun (WGS) entry which is preliminary data.</text>
</comment>
<reference evidence="1 2" key="1">
    <citation type="journal article" date="2013" name="Gut Pathog.">
        <title>Evidence of a new metabolic capacity in an emerging diarrheal pathogen: lessons from the draft genomes of Vibrio fluvialis strains PG41 and I21563.</title>
        <authorList>
            <person name="Khatri I."/>
            <person name="Mahajan S."/>
            <person name="Dureja C."/>
            <person name="Subramanian S."/>
            <person name="Raychaudhuri S."/>
        </authorList>
    </citation>
    <scope>NUCLEOTIDE SEQUENCE [LARGE SCALE GENOMIC DNA]</scope>
    <source>
        <strain evidence="1 2">PG41</strain>
    </source>
</reference>
<dbReference type="AlphaFoldDB" id="S7JC52"/>
<organism evidence="1 2">
    <name type="scientific">Vibrio fluvialis PG41</name>
    <dbReference type="NCBI Taxonomy" id="1336752"/>
    <lineage>
        <taxon>Bacteria</taxon>
        <taxon>Pseudomonadati</taxon>
        <taxon>Pseudomonadota</taxon>
        <taxon>Gammaproteobacteria</taxon>
        <taxon>Vibrionales</taxon>
        <taxon>Vibrionaceae</taxon>
        <taxon>Vibrio</taxon>
    </lineage>
</organism>
<accession>S7JC52</accession>
<dbReference type="EMBL" id="ASXS01000013">
    <property type="protein sequence ID" value="EPP21576.1"/>
    <property type="molecule type" value="Genomic_DNA"/>
</dbReference>
<name>S7JC52_VIBFL</name>
<dbReference type="PATRIC" id="fig|1336752.4.peg.3107"/>
<evidence type="ECO:0000313" key="2">
    <source>
        <dbReference type="Proteomes" id="UP000014854"/>
    </source>
</evidence>
<dbReference type="Proteomes" id="UP000014854">
    <property type="component" value="Unassembled WGS sequence"/>
</dbReference>
<gene>
    <name evidence="1" type="ORF">L910_1255</name>
</gene>
<sequence>MSDGGDIEGEPWYVVTVYIDLDKVCKRDVTLSMLQSDYKASI</sequence>
<evidence type="ECO:0000313" key="1">
    <source>
        <dbReference type="EMBL" id="EPP21576.1"/>
    </source>
</evidence>
<protein>
    <submittedName>
        <fullName evidence="1">Uncharacterized protein</fullName>
    </submittedName>
</protein>